<keyword evidence="11" id="KW-1185">Reference proteome</keyword>
<dbReference type="Proteomes" id="UP000053584">
    <property type="component" value="Unassembled WGS sequence"/>
</dbReference>
<dbReference type="GO" id="GO:0009898">
    <property type="term" value="C:cytoplasmic side of plasma membrane"/>
    <property type="evidence" value="ECO:0007669"/>
    <property type="project" value="Ensembl"/>
</dbReference>
<evidence type="ECO:0000256" key="5">
    <source>
        <dbReference type="ARBA" id="ARBA00022723"/>
    </source>
</evidence>
<comment type="similarity">
    <text evidence="4">Belongs to the CDIP1/LITAF family.</text>
</comment>
<feature type="domain" description="LITAF" evidence="9">
    <location>
        <begin position="62"/>
        <end position="146"/>
    </location>
</feature>
<evidence type="ECO:0000259" key="9">
    <source>
        <dbReference type="PROSITE" id="PS51837"/>
    </source>
</evidence>
<dbReference type="PROSITE" id="PS51837">
    <property type="entry name" value="LITAF"/>
    <property type="match status" value="1"/>
</dbReference>
<dbReference type="GO" id="GO:0005794">
    <property type="term" value="C:Golgi apparatus"/>
    <property type="evidence" value="ECO:0007669"/>
    <property type="project" value="Ensembl"/>
</dbReference>
<dbReference type="GO" id="GO:0098560">
    <property type="term" value="C:cytoplasmic side of late endosome membrane"/>
    <property type="evidence" value="ECO:0007669"/>
    <property type="project" value="Ensembl"/>
</dbReference>
<organism evidence="10 11">
    <name type="scientific">Struthio camelus australis</name>
    <dbReference type="NCBI Taxonomy" id="441894"/>
    <lineage>
        <taxon>Eukaryota</taxon>
        <taxon>Metazoa</taxon>
        <taxon>Chordata</taxon>
        <taxon>Craniata</taxon>
        <taxon>Vertebrata</taxon>
        <taxon>Euteleostomi</taxon>
        <taxon>Archelosauria</taxon>
        <taxon>Archosauria</taxon>
        <taxon>Dinosauria</taxon>
        <taxon>Saurischia</taxon>
        <taxon>Theropoda</taxon>
        <taxon>Coelurosauria</taxon>
        <taxon>Aves</taxon>
        <taxon>Palaeognathae</taxon>
        <taxon>Struthioniformes</taxon>
        <taxon>Struthionidae</taxon>
        <taxon>Struthio</taxon>
    </lineage>
</organism>
<dbReference type="InterPro" id="IPR006629">
    <property type="entry name" value="LITAF"/>
</dbReference>
<protein>
    <submittedName>
        <fullName evidence="10">Lipopolysaccharide-induced tumor necrosis factor-alpha factor</fullName>
    </submittedName>
</protein>
<dbReference type="GO" id="GO:0001228">
    <property type="term" value="F:DNA-binding transcription activator activity, RNA polymerase II-specific"/>
    <property type="evidence" value="ECO:0007669"/>
    <property type="project" value="Ensembl"/>
</dbReference>
<evidence type="ECO:0000256" key="6">
    <source>
        <dbReference type="ARBA" id="ARBA00022833"/>
    </source>
</evidence>
<gene>
    <name evidence="10" type="ORF">N308_08935</name>
</gene>
<reference evidence="10 11" key="1">
    <citation type="submission" date="2014-04" db="EMBL/GenBank/DDBJ databases">
        <title>Genome evolution of avian class.</title>
        <authorList>
            <person name="Zhang G."/>
            <person name="Li C."/>
        </authorList>
    </citation>
    <scope>NUCLEOTIDE SEQUENCE [LARGE SCALE GENOMIC DNA]</scope>
    <source>
        <strain evidence="10">BGI_N308</strain>
    </source>
</reference>
<dbReference type="STRING" id="441894.ENSSCUP00000021972"/>
<dbReference type="OrthoDB" id="4713066at2759"/>
<dbReference type="SMART" id="SM00714">
    <property type="entry name" value="LITAF"/>
    <property type="match status" value="1"/>
</dbReference>
<dbReference type="GO" id="GO:0010935">
    <property type="term" value="P:regulation of macrophage cytokine production"/>
    <property type="evidence" value="ECO:0007669"/>
    <property type="project" value="Ensembl"/>
</dbReference>
<feature type="region of interest" description="Disordered" evidence="8">
    <location>
        <begin position="1"/>
        <end position="56"/>
    </location>
</feature>
<dbReference type="GO" id="GO:0050699">
    <property type="term" value="F:WW domain binding"/>
    <property type="evidence" value="ECO:0007669"/>
    <property type="project" value="Ensembl"/>
</dbReference>
<dbReference type="AlphaFoldDB" id="A0A093K5J9"/>
<evidence type="ECO:0000256" key="7">
    <source>
        <dbReference type="ARBA" id="ARBA00023136"/>
    </source>
</evidence>
<evidence type="ECO:0000256" key="2">
    <source>
        <dbReference type="ARBA" id="ARBA00004414"/>
    </source>
</evidence>
<feature type="compositionally biased region" description="Pro residues" evidence="8">
    <location>
        <begin position="45"/>
        <end position="56"/>
    </location>
</feature>
<dbReference type="GO" id="GO:1901223">
    <property type="term" value="P:negative regulation of non-canonical NF-kappaB signal transduction"/>
    <property type="evidence" value="ECO:0007669"/>
    <property type="project" value="Ensembl"/>
</dbReference>
<keyword evidence="5" id="KW-0479">Metal-binding</keyword>
<keyword evidence="6" id="KW-0862">Zinc</keyword>
<dbReference type="GO" id="GO:0098559">
    <property type="term" value="C:cytoplasmic side of early endosome membrane"/>
    <property type="evidence" value="ECO:0007669"/>
    <property type="project" value="Ensembl"/>
</dbReference>
<evidence type="ECO:0000313" key="10">
    <source>
        <dbReference type="EMBL" id="KFV85729.1"/>
    </source>
</evidence>
<dbReference type="GO" id="GO:0008270">
    <property type="term" value="F:zinc ion binding"/>
    <property type="evidence" value="ECO:0007669"/>
    <property type="project" value="Ensembl"/>
</dbReference>
<sequence length="147" mass="15755">MSAPSGFPGPSAPPSYEETTGIHVNNSHPYPVPEPGQRPNSKGANPPPYVVQPGPTPNPVTVQTVYVQQPVVFYDRPVQMCCPSCNKMIVTHLSYTSGALTWLSCGGLCLLGCVAGCCLIPFCIDALRDVDHFCPNCKAFVGSYKRL</sequence>
<proteinExistence type="inferred from homology"/>
<dbReference type="GO" id="GO:0098574">
    <property type="term" value="C:cytoplasmic side of lysosomal membrane"/>
    <property type="evidence" value="ECO:0007669"/>
    <property type="project" value="Ensembl"/>
</dbReference>
<evidence type="ECO:0000256" key="3">
    <source>
        <dbReference type="ARBA" id="ARBA00004630"/>
    </source>
</evidence>
<dbReference type="PANTHER" id="PTHR23292">
    <property type="entry name" value="LIPOPOLYSACCHARIDE-INDUCED TUMOR NECROSIS FACTOR-ALPHA FACTOR"/>
    <property type="match status" value="1"/>
</dbReference>
<dbReference type="InterPro" id="IPR037519">
    <property type="entry name" value="LITAF_fam"/>
</dbReference>
<accession>A0A093K5J9</accession>
<keyword evidence="7" id="KW-0472">Membrane</keyword>
<name>A0A093K5J9_STRCA</name>
<evidence type="ECO:0000256" key="8">
    <source>
        <dbReference type="SAM" id="MobiDB-lite"/>
    </source>
</evidence>
<dbReference type="GO" id="GO:0000978">
    <property type="term" value="F:RNA polymerase II cis-regulatory region sequence-specific DNA binding"/>
    <property type="evidence" value="ECO:0007669"/>
    <property type="project" value="Ensembl"/>
</dbReference>
<dbReference type="KEGG" id="scam:104149709"/>
<dbReference type="GO" id="GO:0005654">
    <property type="term" value="C:nucleoplasm"/>
    <property type="evidence" value="ECO:0007669"/>
    <property type="project" value="Ensembl"/>
</dbReference>
<evidence type="ECO:0000256" key="4">
    <source>
        <dbReference type="ARBA" id="ARBA00005975"/>
    </source>
</evidence>
<comment type="subcellular location">
    <subcellularLocation>
        <location evidence="1">Endosome membrane</location>
        <topology evidence="1">Peripheral membrane protein</topology>
        <orientation evidence="1">Cytoplasmic side</orientation>
    </subcellularLocation>
    <subcellularLocation>
        <location evidence="2">Late endosome membrane</location>
    </subcellularLocation>
    <subcellularLocation>
        <location evidence="3">Lysosome membrane</location>
        <topology evidence="3">Peripheral membrane protein</topology>
        <orientation evidence="3">Cytoplasmic side</orientation>
    </subcellularLocation>
</comment>
<dbReference type="GO" id="GO:0071222">
    <property type="term" value="P:cellular response to lipopolysaccharide"/>
    <property type="evidence" value="ECO:0007669"/>
    <property type="project" value="Ensembl"/>
</dbReference>
<evidence type="ECO:0000313" key="11">
    <source>
        <dbReference type="Proteomes" id="UP000053584"/>
    </source>
</evidence>
<dbReference type="EMBL" id="KL206788">
    <property type="protein sequence ID" value="KFV85729.1"/>
    <property type="molecule type" value="Genomic_DNA"/>
</dbReference>
<dbReference type="PANTHER" id="PTHR23292:SF46">
    <property type="entry name" value="LIPOPOLYSACCHARIDE-INDUCED TUMOR NECROSIS FACTOR-ALPHA FACTOR HOMOLOG"/>
    <property type="match status" value="1"/>
</dbReference>
<evidence type="ECO:0000256" key="1">
    <source>
        <dbReference type="ARBA" id="ARBA00004125"/>
    </source>
</evidence>
<dbReference type="Pfam" id="PF10601">
    <property type="entry name" value="zf-LITAF-like"/>
    <property type="match status" value="1"/>
</dbReference>
<dbReference type="GO" id="GO:0042802">
    <property type="term" value="F:identical protein binding"/>
    <property type="evidence" value="ECO:0007669"/>
    <property type="project" value="Ensembl"/>
</dbReference>